<comment type="function">
    <text evidence="1">Involved in DNA recombination.</text>
</comment>
<evidence type="ECO:0000256" key="4">
    <source>
        <dbReference type="ARBA" id="ARBA00023172"/>
    </source>
</evidence>
<protein>
    <submittedName>
        <fullName evidence="6">DNA recombination protein RmuC</fullName>
    </submittedName>
</protein>
<organism evidence="6 7">
    <name type="scientific">Dielma fastidiosa</name>
    <dbReference type="NCBI Taxonomy" id="1034346"/>
    <lineage>
        <taxon>Bacteria</taxon>
        <taxon>Bacillati</taxon>
        <taxon>Bacillota</taxon>
        <taxon>Erysipelotrichia</taxon>
        <taxon>Erysipelotrichales</taxon>
        <taxon>Erysipelotrichaceae</taxon>
        <taxon>Dielma</taxon>
    </lineage>
</organism>
<feature type="coiled-coil region" evidence="5">
    <location>
        <begin position="118"/>
        <end position="160"/>
    </location>
</feature>
<keyword evidence="3 5" id="KW-0175">Coiled coil</keyword>
<name>A0A318KNV4_9FIRM</name>
<evidence type="ECO:0000256" key="5">
    <source>
        <dbReference type="SAM" id="Coils"/>
    </source>
</evidence>
<gene>
    <name evidence="6" type="ORF">DES51_108109</name>
</gene>
<dbReference type="PANTHER" id="PTHR30563:SF0">
    <property type="entry name" value="DNA RECOMBINATION PROTEIN RMUC"/>
    <property type="match status" value="1"/>
</dbReference>
<evidence type="ECO:0000256" key="1">
    <source>
        <dbReference type="ARBA" id="ARBA00003416"/>
    </source>
</evidence>
<keyword evidence="7" id="KW-1185">Reference proteome</keyword>
<evidence type="ECO:0000256" key="2">
    <source>
        <dbReference type="ARBA" id="ARBA00009840"/>
    </source>
</evidence>
<dbReference type="Proteomes" id="UP000247612">
    <property type="component" value="Unassembled WGS sequence"/>
</dbReference>
<dbReference type="Pfam" id="PF02646">
    <property type="entry name" value="RmuC"/>
    <property type="match status" value="1"/>
</dbReference>
<sequence length="467" mass="52639">MELLLYICLIGIAVLAVLLFVLHLGDNKKNAAMMAELKLMKQELSASTQNQVSSLSTVLSDSQKTFMELQNMRLQELNQSMSSRQDVLAANINTLIKQMDERMLKVNELNTANNEMVRRQLFETSSQLEEKVNVLTRQNEEKLEQMRTTLEQKITEMQADNGKRLEEMRVTVDEKLQDTLEKRISKSFQLVSERLEQVYKGLGEMQTLAAGVGDLKKVLGNVKTRGILGEIQLGAILKEILAPEQFEENVATKKGSKNVVEFAIKMPADNDRFVYLPIDSKFPSEPYVKLLDAYDTGDKEQINAAGKLLDTAIKQNAKDIRDKYIDAPNTTDFAIMFLPFEGLYAEVVRRGLIEVLQRDYKINIAGPTTMAALLNSLQMGFKTLAIQKRSSEVWDVLGAVKTEFEKFGDVLSNTQSKLDLAQKELDKLVGVRTRQIQKRLSSVTSLDESASAQMIENTMAFAEESEE</sequence>
<accession>A0A318KNV4</accession>
<reference evidence="6 7" key="1">
    <citation type="submission" date="2018-05" db="EMBL/GenBank/DDBJ databases">
        <title>Genomic Encyclopedia of Type Strains, Phase IV (KMG-IV): sequencing the most valuable type-strain genomes for metagenomic binning, comparative biology and taxonomic classification.</title>
        <authorList>
            <person name="Goeker M."/>
        </authorList>
    </citation>
    <scope>NUCLEOTIDE SEQUENCE [LARGE SCALE GENOMIC DNA]</scope>
    <source>
        <strain evidence="6 7">JC118</strain>
    </source>
</reference>
<comment type="similarity">
    <text evidence="2">Belongs to the RmuC family.</text>
</comment>
<dbReference type="RefSeq" id="WP_110370626.1">
    <property type="nucleotide sequence ID" value="NZ_QJKH01000008.1"/>
</dbReference>
<evidence type="ECO:0000313" key="6">
    <source>
        <dbReference type="EMBL" id="PXX78182.1"/>
    </source>
</evidence>
<comment type="caution">
    <text evidence="6">The sequence shown here is derived from an EMBL/GenBank/DDBJ whole genome shotgun (WGS) entry which is preliminary data.</text>
</comment>
<evidence type="ECO:0000256" key="3">
    <source>
        <dbReference type="ARBA" id="ARBA00023054"/>
    </source>
</evidence>
<dbReference type="GO" id="GO:0006310">
    <property type="term" value="P:DNA recombination"/>
    <property type="evidence" value="ECO:0007669"/>
    <property type="project" value="UniProtKB-KW"/>
</dbReference>
<dbReference type="AlphaFoldDB" id="A0A318KNV4"/>
<dbReference type="InterPro" id="IPR003798">
    <property type="entry name" value="DNA_recombination_RmuC"/>
</dbReference>
<keyword evidence="4" id="KW-0233">DNA recombination</keyword>
<evidence type="ECO:0000313" key="7">
    <source>
        <dbReference type="Proteomes" id="UP000247612"/>
    </source>
</evidence>
<dbReference type="STRING" id="1034346.GCA_000313565_00489"/>
<proteinExistence type="inferred from homology"/>
<dbReference type="PANTHER" id="PTHR30563">
    <property type="entry name" value="DNA RECOMBINATION PROTEIN RMUC"/>
    <property type="match status" value="1"/>
</dbReference>
<dbReference type="EMBL" id="QJKH01000008">
    <property type="protein sequence ID" value="PXX78182.1"/>
    <property type="molecule type" value="Genomic_DNA"/>
</dbReference>